<evidence type="ECO:0000313" key="2">
    <source>
        <dbReference type="EMBL" id="OSY42972.1"/>
    </source>
</evidence>
<comment type="caution">
    <text evidence="2">The sequence shown here is derived from an EMBL/GenBank/DDBJ whole genome shotgun (WGS) entry which is preliminary data.</text>
</comment>
<protein>
    <submittedName>
        <fullName evidence="2">Uncharacterized protein</fullName>
    </submittedName>
</protein>
<dbReference type="STRING" id="2074.BG845_01214"/>
<proteinExistence type="predicted"/>
<reference evidence="2 3" key="1">
    <citation type="submission" date="2016-09" db="EMBL/GenBank/DDBJ databases">
        <title>Pseudonocardia autotrophica DSM535, a candidate organism with high potential of specific P450 cytochromes.</title>
        <authorList>
            <person name="Grumaz C."/>
            <person name="Vainshtein Y."/>
            <person name="Kirstahler P."/>
            <person name="Sohn K."/>
        </authorList>
    </citation>
    <scope>NUCLEOTIDE SEQUENCE [LARGE SCALE GENOMIC DNA]</scope>
    <source>
        <strain evidence="2 3">DSM 535</strain>
    </source>
</reference>
<feature type="region of interest" description="Disordered" evidence="1">
    <location>
        <begin position="1"/>
        <end position="22"/>
    </location>
</feature>
<dbReference type="Proteomes" id="UP000194360">
    <property type="component" value="Unassembled WGS sequence"/>
</dbReference>
<name>A0A1Y2N682_PSEAH</name>
<dbReference type="AlphaFoldDB" id="A0A1Y2N682"/>
<evidence type="ECO:0000256" key="1">
    <source>
        <dbReference type="SAM" id="MobiDB-lite"/>
    </source>
</evidence>
<keyword evidence="3" id="KW-1185">Reference proteome</keyword>
<organism evidence="2 3">
    <name type="scientific">Pseudonocardia autotrophica</name>
    <name type="common">Amycolata autotrophica</name>
    <name type="synonym">Nocardia autotrophica</name>
    <dbReference type="NCBI Taxonomy" id="2074"/>
    <lineage>
        <taxon>Bacteria</taxon>
        <taxon>Bacillati</taxon>
        <taxon>Actinomycetota</taxon>
        <taxon>Actinomycetes</taxon>
        <taxon>Pseudonocardiales</taxon>
        <taxon>Pseudonocardiaceae</taxon>
        <taxon>Pseudonocardia</taxon>
    </lineage>
</organism>
<sequence>MDPVNGHQAVDARLGNTSAELPTDTVQRATRFARRRCDVLGFGEAEIGEVLGMLGLDR</sequence>
<gene>
    <name evidence="2" type="ORF">BG845_01214</name>
</gene>
<accession>A0A1Y2N682</accession>
<dbReference type="EMBL" id="MIGB01000004">
    <property type="protein sequence ID" value="OSY42972.1"/>
    <property type="molecule type" value="Genomic_DNA"/>
</dbReference>
<evidence type="ECO:0000313" key="3">
    <source>
        <dbReference type="Proteomes" id="UP000194360"/>
    </source>
</evidence>